<dbReference type="AlphaFoldDB" id="A0A9D2TAE1"/>
<name>A0A9D2TAE1_9FIRM</name>
<reference evidence="1" key="1">
    <citation type="journal article" date="2021" name="PeerJ">
        <title>Extensive microbial diversity within the chicken gut microbiome revealed by metagenomics and culture.</title>
        <authorList>
            <person name="Gilroy R."/>
            <person name="Ravi A."/>
            <person name="Getino M."/>
            <person name="Pursley I."/>
            <person name="Horton D.L."/>
            <person name="Alikhan N.F."/>
            <person name="Baker D."/>
            <person name="Gharbi K."/>
            <person name="Hall N."/>
            <person name="Watson M."/>
            <person name="Adriaenssens E.M."/>
            <person name="Foster-Nyarko E."/>
            <person name="Jarju S."/>
            <person name="Secka A."/>
            <person name="Antonio M."/>
            <person name="Oren A."/>
            <person name="Chaudhuri R.R."/>
            <person name="La Ragione R."/>
            <person name="Hildebrand F."/>
            <person name="Pallen M.J."/>
        </authorList>
    </citation>
    <scope>NUCLEOTIDE SEQUENCE</scope>
    <source>
        <strain evidence="1">ChiBcec2-3848</strain>
    </source>
</reference>
<dbReference type="Proteomes" id="UP000823886">
    <property type="component" value="Unassembled WGS sequence"/>
</dbReference>
<organism evidence="1 2">
    <name type="scientific">Candidatus Blautia merdavium</name>
    <dbReference type="NCBI Taxonomy" id="2838494"/>
    <lineage>
        <taxon>Bacteria</taxon>
        <taxon>Bacillati</taxon>
        <taxon>Bacillota</taxon>
        <taxon>Clostridia</taxon>
        <taxon>Lachnospirales</taxon>
        <taxon>Lachnospiraceae</taxon>
        <taxon>Blautia</taxon>
    </lineage>
</organism>
<sequence>MFSSETDGFFVVPLFTDACIIRSAYISLAFLCPNTGIAVPISICGAGFGMAGNAFVCGVHSFYCPDKEILDTGRILDKEKMT</sequence>
<reference evidence="1" key="2">
    <citation type="submission" date="2021-04" db="EMBL/GenBank/DDBJ databases">
        <authorList>
            <person name="Gilroy R."/>
        </authorList>
    </citation>
    <scope>NUCLEOTIDE SEQUENCE</scope>
    <source>
        <strain evidence="1">ChiBcec2-3848</strain>
    </source>
</reference>
<accession>A0A9D2TAE1</accession>
<comment type="caution">
    <text evidence="1">The sequence shown here is derived from an EMBL/GenBank/DDBJ whole genome shotgun (WGS) entry which is preliminary data.</text>
</comment>
<proteinExistence type="predicted"/>
<evidence type="ECO:0000313" key="1">
    <source>
        <dbReference type="EMBL" id="HJC62649.1"/>
    </source>
</evidence>
<protein>
    <submittedName>
        <fullName evidence="1">Uncharacterized protein</fullName>
    </submittedName>
</protein>
<evidence type="ECO:0000313" key="2">
    <source>
        <dbReference type="Proteomes" id="UP000823886"/>
    </source>
</evidence>
<gene>
    <name evidence="1" type="ORF">H9753_03390</name>
</gene>
<dbReference type="EMBL" id="DWVZ01000042">
    <property type="protein sequence ID" value="HJC62649.1"/>
    <property type="molecule type" value="Genomic_DNA"/>
</dbReference>